<dbReference type="Gene3D" id="3.40.50.2000">
    <property type="entry name" value="Glycogen Phosphorylase B"/>
    <property type="match status" value="2"/>
</dbReference>
<evidence type="ECO:0000313" key="5">
    <source>
        <dbReference type="Proteomes" id="UP000614811"/>
    </source>
</evidence>
<evidence type="ECO:0000313" key="4">
    <source>
        <dbReference type="EMBL" id="GHA03964.1"/>
    </source>
</evidence>
<dbReference type="GO" id="GO:0016757">
    <property type="term" value="F:glycosyltransferase activity"/>
    <property type="evidence" value="ECO:0007669"/>
    <property type="project" value="InterPro"/>
</dbReference>
<dbReference type="GO" id="GO:0009103">
    <property type="term" value="P:lipopolysaccharide biosynthetic process"/>
    <property type="evidence" value="ECO:0007669"/>
    <property type="project" value="TreeGrafter"/>
</dbReference>
<comment type="caution">
    <text evidence="4">The sequence shown here is derived from an EMBL/GenBank/DDBJ whole genome shotgun (WGS) entry which is preliminary data.</text>
</comment>
<evidence type="ECO:0000259" key="3">
    <source>
        <dbReference type="Pfam" id="PF13579"/>
    </source>
</evidence>
<sequence>MHLAPTPFFADRGCHIRIEGIVRCLDKLGFDSTVCTYHHGREVPTVVTRRIKPIKQYTQTEAGPSKYKLWADWKLLWLGLKTYRSLRPQVIHAHLHEGLMIGFIIKLFFFWRHTPLIADMQGSLYGELESHGTFVKRPLLRAPVKLIERILMWCADHIVCSSVHSYQKIRQEFNVPEHKITLVQDGANTPAKLDTTQRAALIANWNLPANKTLAVYSGALLEAKGLDNLSTLILQTQDISTLHFLIIGYPTEKLQQFLDKHALSDRCTLTGQVPFETLPELLQLADIAIDPKSADAGEGSGKMLNYLANRLPVLAFNTQNNRDFLPPSNPLADSITALIEQLRAHCYQVEGLSTIGEVNFKHFVDHYSWSVTEAQLGTAYRRYFSEITSTV</sequence>
<protein>
    <submittedName>
        <fullName evidence="4">Glycoside hydrolase</fullName>
    </submittedName>
</protein>
<gene>
    <name evidence="4" type="ORF">GCM10008090_11560</name>
</gene>
<keyword evidence="5" id="KW-1185">Reference proteome</keyword>
<name>A0A918VKP2_9GAMM</name>
<dbReference type="CDD" id="cd03801">
    <property type="entry name" value="GT4_PimA-like"/>
    <property type="match status" value="1"/>
</dbReference>
<accession>A0A918VKP2</accession>
<dbReference type="InterPro" id="IPR028098">
    <property type="entry name" value="Glyco_trans_4-like_N"/>
</dbReference>
<keyword evidence="4" id="KW-0378">Hydrolase</keyword>
<reference evidence="4" key="1">
    <citation type="journal article" date="2014" name="Int. J. Syst. Evol. Microbiol.">
        <title>Complete genome sequence of Corynebacterium casei LMG S-19264T (=DSM 44701T), isolated from a smear-ripened cheese.</title>
        <authorList>
            <consortium name="US DOE Joint Genome Institute (JGI-PGF)"/>
            <person name="Walter F."/>
            <person name="Albersmeier A."/>
            <person name="Kalinowski J."/>
            <person name="Ruckert C."/>
        </authorList>
    </citation>
    <scope>NUCLEOTIDE SEQUENCE</scope>
    <source>
        <strain evidence="4">KCTC 12711</strain>
    </source>
</reference>
<reference evidence="4" key="2">
    <citation type="submission" date="2020-09" db="EMBL/GenBank/DDBJ databases">
        <authorList>
            <person name="Sun Q."/>
            <person name="Kim S."/>
        </authorList>
    </citation>
    <scope>NUCLEOTIDE SEQUENCE</scope>
    <source>
        <strain evidence="4">KCTC 12711</strain>
    </source>
</reference>
<feature type="domain" description="Glycosyl transferase family 1" evidence="2">
    <location>
        <begin position="201"/>
        <end position="324"/>
    </location>
</feature>
<dbReference type="SUPFAM" id="SSF53756">
    <property type="entry name" value="UDP-Glycosyltransferase/glycogen phosphorylase"/>
    <property type="match status" value="1"/>
</dbReference>
<dbReference type="PANTHER" id="PTHR46401:SF2">
    <property type="entry name" value="GLYCOSYLTRANSFERASE WBBK-RELATED"/>
    <property type="match status" value="1"/>
</dbReference>
<dbReference type="Pfam" id="PF13579">
    <property type="entry name" value="Glyco_trans_4_4"/>
    <property type="match status" value="1"/>
</dbReference>
<evidence type="ECO:0000256" key="1">
    <source>
        <dbReference type="ARBA" id="ARBA00022679"/>
    </source>
</evidence>
<dbReference type="PANTHER" id="PTHR46401">
    <property type="entry name" value="GLYCOSYLTRANSFERASE WBBK-RELATED"/>
    <property type="match status" value="1"/>
</dbReference>
<organism evidence="4 5">
    <name type="scientific">Arenicella chitinivorans</name>
    <dbReference type="NCBI Taxonomy" id="1329800"/>
    <lineage>
        <taxon>Bacteria</taxon>
        <taxon>Pseudomonadati</taxon>
        <taxon>Pseudomonadota</taxon>
        <taxon>Gammaproteobacteria</taxon>
        <taxon>Arenicellales</taxon>
        <taxon>Arenicellaceae</taxon>
        <taxon>Arenicella</taxon>
    </lineage>
</organism>
<feature type="domain" description="Glycosyltransferase subfamily 4-like N-terminal" evidence="3">
    <location>
        <begin position="13"/>
        <end position="184"/>
    </location>
</feature>
<dbReference type="InterPro" id="IPR001296">
    <property type="entry name" value="Glyco_trans_1"/>
</dbReference>
<evidence type="ECO:0000259" key="2">
    <source>
        <dbReference type="Pfam" id="PF00534"/>
    </source>
</evidence>
<dbReference type="Proteomes" id="UP000614811">
    <property type="component" value="Unassembled WGS sequence"/>
</dbReference>
<dbReference type="AlphaFoldDB" id="A0A918VKP2"/>
<dbReference type="GO" id="GO:0016787">
    <property type="term" value="F:hydrolase activity"/>
    <property type="evidence" value="ECO:0007669"/>
    <property type="project" value="UniProtKB-KW"/>
</dbReference>
<proteinExistence type="predicted"/>
<dbReference type="EMBL" id="BMXA01000002">
    <property type="protein sequence ID" value="GHA03964.1"/>
    <property type="molecule type" value="Genomic_DNA"/>
</dbReference>
<keyword evidence="1" id="KW-0808">Transferase</keyword>
<dbReference type="Pfam" id="PF00534">
    <property type="entry name" value="Glycos_transf_1"/>
    <property type="match status" value="1"/>
</dbReference>